<organism evidence="1">
    <name type="scientific">uncultured Sulfurovum sp</name>
    <dbReference type="NCBI Taxonomy" id="269237"/>
    <lineage>
        <taxon>Bacteria</taxon>
        <taxon>Pseudomonadati</taxon>
        <taxon>Campylobacterota</taxon>
        <taxon>Epsilonproteobacteria</taxon>
        <taxon>Campylobacterales</taxon>
        <taxon>Sulfurovaceae</taxon>
        <taxon>Sulfurovum</taxon>
        <taxon>environmental samples</taxon>
    </lineage>
</organism>
<accession>A0A6S6U639</accession>
<dbReference type="AlphaFoldDB" id="A0A6S6U639"/>
<protein>
    <recommendedName>
        <fullName evidence="2">Competence protein</fullName>
    </recommendedName>
</protein>
<dbReference type="EMBL" id="CACVAS010000170">
    <property type="protein sequence ID" value="CAA6828506.1"/>
    <property type="molecule type" value="Genomic_DNA"/>
</dbReference>
<name>A0A6S6U639_9BACT</name>
<proteinExistence type="predicted"/>
<gene>
    <name evidence="1" type="ORF">HELGO_WM2023</name>
</gene>
<reference evidence="1" key="1">
    <citation type="submission" date="2020-01" db="EMBL/GenBank/DDBJ databases">
        <authorList>
            <person name="Meier V. D."/>
            <person name="Meier V D."/>
        </authorList>
    </citation>
    <scope>NUCLEOTIDE SEQUENCE</scope>
    <source>
        <strain evidence="1">HLG_WM_MAG_01</strain>
    </source>
</reference>
<evidence type="ECO:0008006" key="2">
    <source>
        <dbReference type="Google" id="ProtNLM"/>
    </source>
</evidence>
<sequence length="225" mass="26340">METSHYAIDNNGTIIEATRGLGKISKELGLTYFCGGCKKVVYPCTEGKIQVPHFRHEKAHFNKKLCGTNESYIHWISKELFSNFYKETLKFELILDSNVWSQNGINDNSIEIDKEIINLKNYYPNITVEQRNGEFIPDCMIYNYKEEKIYIEIKHKSGVSQKKIESGIPIIEINTFSEKVMERIIREQKLDTRGNMYTPVTIYNFDKFIYSNRLESKNLFTMNLT</sequence>
<evidence type="ECO:0000313" key="1">
    <source>
        <dbReference type="EMBL" id="CAA6828506.1"/>
    </source>
</evidence>